<name>A0A679IM30_9HYPH</name>
<feature type="region of interest" description="Disordered" evidence="1">
    <location>
        <begin position="1"/>
        <end position="20"/>
    </location>
</feature>
<dbReference type="AlphaFoldDB" id="A0A679IM30"/>
<organism evidence="2">
    <name type="scientific">Methylobacterium bullatum</name>
    <dbReference type="NCBI Taxonomy" id="570505"/>
    <lineage>
        <taxon>Bacteria</taxon>
        <taxon>Pseudomonadati</taxon>
        <taxon>Pseudomonadota</taxon>
        <taxon>Alphaproteobacteria</taxon>
        <taxon>Hyphomicrobiales</taxon>
        <taxon>Methylobacteriaceae</taxon>
        <taxon>Methylobacterium</taxon>
    </lineage>
</organism>
<evidence type="ECO:0000256" key="1">
    <source>
        <dbReference type="SAM" id="MobiDB-lite"/>
    </source>
</evidence>
<accession>A0A679IM30</accession>
<protein>
    <submittedName>
        <fullName evidence="2">Uncharacterized protein</fullName>
    </submittedName>
</protein>
<feature type="compositionally biased region" description="Basic and acidic residues" evidence="1">
    <location>
        <begin position="8"/>
        <end position="20"/>
    </location>
</feature>
<proteinExistence type="predicted"/>
<reference evidence="2" key="1">
    <citation type="submission" date="2019-12" db="EMBL/GenBank/DDBJ databases">
        <authorList>
            <person name="Cremers G."/>
        </authorList>
    </citation>
    <scope>NUCLEOTIDE SEQUENCE</scope>
    <source>
        <strain evidence="2">Mbul1</strain>
    </source>
</reference>
<dbReference type="EMBL" id="LR743504">
    <property type="protein sequence ID" value="CAA2101020.1"/>
    <property type="molecule type" value="Genomic_DNA"/>
</dbReference>
<sequence length="72" mass="8340">MTNGENPAQDRRSREGHATTRLEHCVARTLRVIEAARIEREDAPVKAARRHLAEIYGVTRLNRRLERNRHSA</sequence>
<gene>
    <name evidence="2" type="ORF">MBUL_00965</name>
</gene>
<evidence type="ECO:0000313" key="2">
    <source>
        <dbReference type="EMBL" id="CAA2101020.1"/>
    </source>
</evidence>